<reference evidence="12 13" key="2">
    <citation type="journal article" date="2016" name="Genome Announc.">
        <title>Complete Genome Sequence of Sphingopyxis terrae Strain 203-1 (NBRC 111660), a Polyethylene Glycol Degrader.</title>
        <authorList>
            <person name="Ohtsubo Y."/>
            <person name="Nonoyama S."/>
            <person name="Nagata Y."/>
            <person name="Numata M."/>
            <person name="Tsuchikane K."/>
            <person name="Hosoyama A."/>
            <person name="Yamazoe A."/>
            <person name="Tsuda M."/>
            <person name="Fujita N."/>
            <person name="Kawai F."/>
        </authorList>
    </citation>
    <scope>NUCLEOTIDE SEQUENCE [LARGE SCALE GENOMIC DNA]</scope>
    <source>
        <strain evidence="12 13">203-1</strain>
    </source>
</reference>
<dbReference type="Proteomes" id="UP000076234">
    <property type="component" value="Chromosome"/>
</dbReference>
<protein>
    <recommendedName>
        <fullName evidence="4">NAD(+) diphosphatase</fullName>
        <ecNumber evidence="4">3.6.1.22</ecNumber>
    </recommendedName>
</protein>
<evidence type="ECO:0000313" key="13">
    <source>
        <dbReference type="Proteomes" id="UP000076234"/>
    </source>
</evidence>
<dbReference type="CDD" id="cd03429">
    <property type="entry name" value="NUDIX_NADH_pyrophosphatase_Nudt13"/>
    <property type="match status" value="1"/>
</dbReference>
<dbReference type="GO" id="GO:0006742">
    <property type="term" value="P:NADP+ catabolic process"/>
    <property type="evidence" value="ECO:0007669"/>
    <property type="project" value="TreeGrafter"/>
</dbReference>
<dbReference type="InterPro" id="IPR049734">
    <property type="entry name" value="NudC-like_C"/>
</dbReference>
<dbReference type="PROSITE" id="PS00893">
    <property type="entry name" value="NUDIX_BOX"/>
    <property type="match status" value="1"/>
</dbReference>
<evidence type="ECO:0000256" key="2">
    <source>
        <dbReference type="ARBA" id="ARBA00001947"/>
    </source>
</evidence>
<dbReference type="GO" id="GO:0019677">
    <property type="term" value="P:NAD+ catabolic process"/>
    <property type="evidence" value="ECO:0007669"/>
    <property type="project" value="TreeGrafter"/>
</dbReference>
<dbReference type="InterPro" id="IPR000086">
    <property type="entry name" value="NUDIX_hydrolase_dom"/>
</dbReference>
<dbReference type="PANTHER" id="PTHR42904">
    <property type="entry name" value="NUDIX HYDROLASE, NUDC SUBFAMILY"/>
    <property type="match status" value="1"/>
</dbReference>
<dbReference type="Gene3D" id="3.90.79.10">
    <property type="entry name" value="Nucleoside Triphosphate Pyrophosphohydrolase"/>
    <property type="match status" value="1"/>
</dbReference>
<dbReference type="RefSeq" id="WP_062901226.1">
    <property type="nucleotide sequence ID" value="NZ_CP013342.1"/>
</dbReference>
<evidence type="ECO:0000313" key="12">
    <source>
        <dbReference type="EMBL" id="AMU94315.1"/>
    </source>
</evidence>
<dbReference type="InterPro" id="IPR050241">
    <property type="entry name" value="NAD-cap_RNA_hydrolase_NudC"/>
</dbReference>
<dbReference type="STRING" id="1219058.AOA14_06810"/>
<comment type="cofactor">
    <cofactor evidence="2">
        <name>Zn(2+)</name>
        <dbReference type="ChEBI" id="CHEBI:29105"/>
    </cofactor>
</comment>
<dbReference type="AlphaFoldDB" id="A0A142VYG3"/>
<evidence type="ECO:0000256" key="8">
    <source>
        <dbReference type="ARBA" id="ARBA00023027"/>
    </source>
</evidence>
<evidence type="ECO:0000256" key="3">
    <source>
        <dbReference type="ARBA" id="ARBA00009595"/>
    </source>
</evidence>
<dbReference type="PROSITE" id="PS51462">
    <property type="entry name" value="NUDIX"/>
    <property type="match status" value="1"/>
</dbReference>
<accession>A0A142VYG3</accession>
<dbReference type="InterPro" id="IPR015376">
    <property type="entry name" value="Znr_NADH_PPase"/>
</dbReference>
<dbReference type="InterPro" id="IPR015797">
    <property type="entry name" value="NUDIX_hydrolase-like_dom_sf"/>
</dbReference>
<name>A0A142VYG3_9SPHN</name>
<dbReference type="EMBL" id="CP013342">
    <property type="protein sequence ID" value="AMU94315.1"/>
    <property type="molecule type" value="Genomic_DNA"/>
</dbReference>
<comment type="cofactor">
    <cofactor evidence="1">
        <name>Mg(2+)</name>
        <dbReference type="ChEBI" id="CHEBI:18420"/>
    </cofactor>
</comment>
<dbReference type="Pfam" id="PF00293">
    <property type="entry name" value="NUDIX"/>
    <property type="match status" value="1"/>
</dbReference>
<dbReference type="InterPro" id="IPR020084">
    <property type="entry name" value="NUDIX_hydrolase_CS"/>
</dbReference>
<organism evidence="12 13">
    <name type="scientific">Sphingopyxis terrae subsp. terrae NBRC 15098</name>
    <dbReference type="NCBI Taxonomy" id="1219058"/>
    <lineage>
        <taxon>Bacteria</taxon>
        <taxon>Pseudomonadati</taxon>
        <taxon>Pseudomonadota</taxon>
        <taxon>Alphaproteobacteria</taxon>
        <taxon>Sphingomonadales</taxon>
        <taxon>Sphingomonadaceae</taxon>
        <taxon>Sphingopyxis</taxon>
    </lineage>
</organism>
<evidence type="ECO:0000256" key="9">
    <source>
        <dbReference type="ARBA" id="ARBA00023679"/>
    </source>
</evidence>
<reference evidence="13" key="1">
    <citation type="submission" date="2015-11" db="EMBL/GenBank/DDBJ databases">
        <title>Complete genome sequence of a polyethylene glycol-degrading strain Sphingopyxis terrae strain 203-1 (NBRC 15098).</title>
        <authorList>
            <person name="Yoshiyuki O."/>
            <person name="Shouta N."/>
            <person name="Nagata Y."/>
            <person name="Numata M."/>
            <person name="Tsuchikane K."/>
            <person name="Hosoyama A."/>
            <person name="Yamazoe A."/>
            <person name="Tsuda M."/>
            <person name="Fujita N."/>
            <person name="Kawai F."/>
        </authorList>
    </citation>
    <scope>NUCLEOTIDE SEQUENCE [LARGE SCALE GENOMIC DNA]</scope>
    <source>
        <strain evidence="13">203-1</strain>
    </source>
</reference>
<dbReference type="PANTHER" id="PTHR42904:SF6">
    <property type="entry name" value="NAD-CAPPED RNA HYDROLASE NUDT12"/>
    <property type="match status" value="1"/>
</dbReference>
<gene>
    <name evidence="12" type="ORF">AOA14_06810</name>
</gene>
<dbReference type="EC" id="3.6.1.22" evidence="4"/>
<evidence type="ECO:0000256" key="5">
    <source>
        <dbReference type="ARBA" id="ARBA00022723"/>
    </source>
</evidence>
<keyword evidence="5" id="KW-0479">Metal-binding</keyword>
<feature type="domain" description="Nudix hydrolase" evidence="11">
    <location>
        <begin position="153"/>
        <end position="285"/>
    </location>
</feature>
<dbReference type="GO" id="GO:0035529">
    <property type="term" value="F:NADH pyrophosphatase activity"/>
    <property type="evidence" value="ECO:0007669"/>
    <property type="project" value="TreeGrafter"/>
</dbReference>
<comment type="similarity">
    <text evidence="3">Belongs to the Nudix hydrolase family. NudC subfamily.</text>
</comment>
<keyword evidence="7" id="KW-0460">Magnesium</keyword>
<dbReference type="GO" id="GO:0046872">
    <property type="term" value="F:metal ion binding"/>
    <property type="evidence" value="ECO:0007669"/>
    <property type="project" value="UniProtKB-KW"/>
</dbReference>
<dbReference type="PRINTS" id="PR00502">
    <property type="entry name" value="NUDIXFAMILY"/>
</dbReference>
<keyword evidence="8" id="KW-0520">NAD</keyword>
<sequence>MPLPLGFTGARLDRADRLRTDPDAFAAAIADPRATCLLLDGIDPVPGSGGGLIWEALDPADERALLLLGIDDSGAPRFVREAHAGGRVDARSRTVMRLLPMLSPEEAALYGGARSLVDWHARHRFCAVCGSPTELFRGGWGRRCASCGAEHFPRVDPVVIMLAEYDGRVLLGRQPGFPPGFFSALAGFVEPGESLEEAVARELFEEAGIAVSDVSYVASQPWPFPSSLMIGCRAVARDAALTIDTTELEAAMWVDRAEVRAALAGDMGASFMAPPPLAIARYLLEDWAA</sequence>
<evidence type="ECO:0000256" key="4">
    <source>
        <dbReference type="ARBA" id="ARBA00012381"/>
    </source>
</evidence>
<comment type="catalytic activity">
    <reaction evidence="9">
        <text>a 5'-end NAD(+)-phospho-ribonucleoside in mRNA + H2O = a 5'-end phospho-adenosine-phospho-ribonucleoside in mRNA + beta-nicotinamide D-ribonucleotide + 2 H(+)</text>
        <dbReference type="Rhea" id="RHEA:60876"/>
        <dbReference type="Rhea" id="RHEA-COMP:15698"/>
        <dbReference type="Rhea" id="RHEA-COMP:15719"/>
        <dbReference type="ChEBI" id="CHEBI:14649"/>
        <dbReference type="ChEBI" id="CHEBI:15377"/>
        <dbReference type="ChEBI" id="CHEBI:15378"/>
        <dbReference type="ChEBI" id="CHEBI:144029"/>
        <dbReference type="ChEBI" id="CHEBI:144051"/>
    </reaction>
    <physiologicalReaction direction="left-to-right" evidence="9">
        <dbReference type="Rhea" id="RHEA:60877"/>
    </physiologicalReaction>
</comment>
<dbReference type="InterPro" id="IPR020476">
    <property type="entry name" value="Nudix_hydrolase"/>
</dbReference>
<dbReference type="GO" id="GO:0005829">
    <property type="term" value="C:cytosol"/>
    <property type="evidence" value="ECO:0007669"/>
    <property type="project" value="TreeGrafter"/>
</dbReference>
<evidence type="ECO:0000256" key="6">
    <source>
        <dbReference type="ARBA" id="ARBA00022801"/>
    </source>
</evidence>
<dbReference type="SUPFAM" id="SSF55811">
    <property type="entry name" value="Nudix"/>
    <property type="match status" value="1"/>
</dbReference>
<dbReference type="Pfam" id="PF09297">
    <property type="entry name" value="Zn_ribbon_NUD"/>
    <property type="match status" value="1"/>
</dbReference>
<dbReference type="KEGG" id="ster:AOA14_06810"/>
<proteinExistence type="inferred from homology"/>
<evidence type="ECO:0000256" key="1">
    <source>
        <dbReference type="ARBA" id="ARBA00001946"/>
    </source>
</evidence>
<dbReference type="NCBIfam" id="NF001299">
    <property type="entry name" value="PRK00241.1"/>
    <property type="match status" value="1"/>
</dbReference>
<dbReference type="Gene3D" id="3.90.79.20">
    <property type="match status" value="1"/>
</dbReference>
<evidence type="ECO:0000256" key="10">
    <source>
        <dbReference type="RuleBase" id="RU003476"/>
    </source>
</evidence>
<evidence type="ECO:0000259" key="11">
    <source>
        <dbReference type="PROSITE" id="PS51462"/>
    </source>
</evidence>
<evidence type="ECO:0000256" key="7">
    <source>
        <dbReference type="ARBA" id="ARBA00022842"/>
    </source>
</evidence>
<keyword evidence="6 10" id="KW-0378">Hydrolase</keyword>